<evidence type="ECO:0000313" key="3">
    <source>
        <dbReference type="EMBL" id="SFT05556.1"/>
    </source>
</evidence>
<dbReference type="Gene3D" id="3.40.50.880">
    <property type="match status" value="1"/>
</dbReference>
<evidence type="ECO:0000256" key="1">
    <source>
        <dbReference type="SAM" id="MobiDB-lite"/>
    </source>
</evidence>
<feature type="signal peptide" evidence="2">
    <location>
        <begin position="1"/>
        <end position="17"/>
    </location>
</feature>
<keyword evidence="2" id="KW-0732">Signal</keyword>
<sequence>MKKLMLVTAILAIPVFAILQGTIGAEPSQKSSTQDEAIKVLFDNSHGETAGAADWVINGGFSDFAGALMEKGYEVDQLNKQEPITYDDLENQDVFIMGEPNIPLKASEQEALIKFADHGGGIFFIADHYNADRNKNRWDASEILNGYRRGAFGEPTKGMSDDEASSEAMTDVSSTDWLSKNFGIRFRYNALGDITAKDIVDEDQSFGITEGVNGVAMHAGSTLAVTDPNQAKGIVYLPQTDQKWNYAVDQGVYNGGGQDEGPFVAIAKRGEGKAAFIGDSSPVEDATPKYKREETGDSKKTYDGFKEEDDGSLLVNLISWLGKKESYTSFDQVDGLELDNATPLIDIEDPSTSTEPKSEPWATPAEGYKWWDPSTFKGGSYTGSDSN</sequence>
<dbReference type="InterPro" id="IPR039975">
    <property type="entry name" value="IFT52"/>
</dbReference>
<dbReference type="SUPFAM" id="SSF52317">
    <property type="entry name" value="Class I glutamine amidotransferase-like"/>
    <property type="match status" value="1"/>
</dbReference>
<feature type="chain" id="PRO_5038412771" description="DNA-binding protein" evidence="2">
    <location>
        <begin position="18"/>
        <end position="387"/>
    </location>
</feature>
<dbReference type="InterPro" id="IPR029062">
    <property type="entry name" value="Class_I_gatase-like"/>
</dbReference>
<evidence type="ECO:0008006" key="5">
    <source>
        <dbReference type="Google" id="ProtNLM"/>
    </source>
</evidence>
<protein>
    <recommendedName>
        <fullName evidence="5">DNA-binding protein</fullName>
    </recommendedName>
</protein>
<proteinExistence type="predicted"/>
<gene>
    <name evidence="3" type="ORF">SAMN05444972_1234</name>
</gene>
<evidence type="ECO:0000313" key="4">
    <source>
        <dbReference type="Proteomes" id="UP000198660"/>
    </source>
</evidence>
<dbReference type="PANTHER" id="PTHR12969:SF7">
    <property type="entry name" value="INTRAFLAGELLAR TRANSPORT PROTEIN 52 HOMOLOG"/>
    <property type="match status" value="1"/>
</dbReference>
<dbReference type="EMBL" id="FPAA01000023">
    <property type="protein sequence ID" value="SFT05556.1"/>
    <property type="molecule type" value="Genomic_DNA"/>
</dbReference>
<name>A0A1I6UVY4_9BACL</name>
<organism evidence="3 4">
    <name type="scientific">Marininema halotolerans</name>
    <dbReference type="NCBI Taxonomy" id="1155944"/>
    <lineage>
        <taxon>Bacteria</taxon>
        <taxon>Bacillati</taxon>
        <taxon>Bacillota</taxon>
        <taxon>Bacilli</taxon>
        <taxon>Bacillales</taxon>
        <taxon>Thermoactinomycetaceae</taxon>
        <taxon>Marininema</taxon>
    </lineage>
</organism>
<accession>A0A1I6UVY4</accession>
<evidence type="ECO:0000256" key="2">
    <source>
        <dbReference type="SAM" id="SignalP"/>
    </source>
</evidence>
<feature type="compositionally biased region" description="Basic and acidic residues" evidence="1">
    <location>
        <begin position="286"/>
        <end position="304"/>
    </location>
</feature>
<dbReference type="Proteomes" id="UP000198660">
    <property type="component" value="Unassembled WGS sequence"/>
</dbReference>
<dbReference type="PANTHER" id="PTHR12969">
    <property type="entry name" value="NGD5/OSM-6/IFT52"/>
    <property type="match status" value="1"/>
</dbReference>
<dbReference type="AlphaFoldDB" id="A0A1I6UVY4"/>
<feature type="region of interest" description="Disordered" evidence="1">
    <location>
        <begin position="345"/>
        <end position="387"/>
    </location>
</feature>
<reference evidence="4" key="1">
    <citation type="submission" date="2016-10" db="EMBL/GenBank/DDBJ databases">
        <authorList>
            <person name="Varghese N."/>
            <person name="Submissions S."/>
        </authorList>
    </citation>
    <scope>NUCLEOTIDE SEQUENCE [LARGE SCALE GENOMIC DNA]</scope>
    <source>
        <strain evidence="4">DSM 45789</strain>
    </source>
</reference>
<dbReference type="OrthoDB" id="9801679at2"/>
<feature type="region of interest" description="Disordered" evidence="1">
    <location>
        <begin position="278"/>
        <end position="304"/>
    </location>
</feature>
<keyword evidence="4" id="KW-1185">Reference proteome</keyword>